<evidence type="ECO:0000259" key="3">
    <source>
        <dbReference type="Pfam" id="PF02517"/>
    </source>
</evidence>
<accession>E0I7S6</accession>
<feature type="transmembrane region" description="Helical" evidence="2">
    <location>
        <begin position="186"/>
        <end position="205"/>
    </location>
</feature>
<feature type="transmembrane region" description="Helical" evidence="2">
    <location>
        <begin position="89"/>
        <end position="114"/>
    </location>
</feature>
<feature type="transmembrane region" description="Helical" evidence="2">
    <location>
        <begin position="212"/>
        <end position="229"/>
    </location>
</feature>
<feature type="domain" description="CAAX prenyl protease 2/Lysostaphin resistance protein A-like" evidence="3">
    <location>
        <begin position="395"/>
        <end position="477"/>
    </location>
</feature>
<evidence type="ECO:0000313" key="4">
    <source>
        <dbReference type="EMBL" id="EFM11231.1"/>
    </source>
</evidence>
<dbReference type="PANTHER" id="PTHR36435">
    <property type="entry name" value="SLR1288 PROTEIN"/>
    <property type="match status" value="1"/>
</dbReference>
<dbReference type="InterPro" id="IPR003675">
    <property type="entry name" value="Rce1/LyrA-like_dom"/>
</dbReference>
<feature type="transmembrane region" description="Helical" evidence="2">
    <location>
        <begin position="353"/>
        <end position="372"/>
    </location>
</feature>
<dbReference type="PANTHER" id="PTHR36435:SF1">
    <property type="entry name" value="CAAX AMINO TERMINAL PROTEASE FAMILY PROTEIN"/>
    <property type="match status" value="1"/>
</dbReference>
<name>E0I7S6_9BACL</name>
<keyword evidence="2" id="KW-1133">Transmembrane helix</keyword>
<dbReference type="GO" id="GO:0080120">
    <property type="term" value="P:CAAX-box protein maturation"/>
    <property type="evidence" value="ECO:0007669"/>
    <property type="project" value="UniProtKB-ARBA"/>
</dbReference>
<dbReference type="Proteomes" id="UP000005387">
    <property type="component" value="Unassembled WGS sequence"/>
</dbReference>
<feature type="domain" description="CAAX prenyl protease 2/Lysostaphin resistance protein A-like" evidence="3">
    <location>
        <begin position="133"/>
        <end position="220"/>
    </location>
</feature>
<feature type="transmembrane region" description="Helical" evidence="2">
    <location>
        <begin position="165"/>
        <end position="180"/>
    </location>
</feature>
<feature type="transmembrane region" description="Helical" evidence="2">
    <location>
        <begin position="134"/>
        <end position="153"/>
    </location>
</feature>
<feature type="transmembrane region" description="Helical" evidence="2">
    <location>
        <begin position="314"/>
        <end position="332"/>
    </location>
</feature>
<sequence length="547" mass="62853">MKKYLTMIGELVLLLGTFLGVSIVHNDIIVPNSGAYGEFVGKNLPIWITVMFAITSALIAIIFQVKKRIVKERYESIVQMSNFSKISKLDATITTLVGIFTGIFFICFIKLSFIEEATPDFDNYINMFMNSQSFIVTIIGLSIIGPLFEEVLFRGILFNIMRRKMPFIFALVVQAVFYAYCQPNLSVQFISFFLAIMYGILYYRLKSIWSTLLAAGFMNTVIFVAKQYGVLDFLSDCPDHILMLIAGVSLFFMIVLVRAVWKGDNKSVDLRMIGNLLLWTFVYSAFYYPFIFIVWNQYVMGIDAISPWLGRNNVIGFIPYDILAFVIYYYIMKWVNKKDLIQVSNFSRISLKNAVLISILGIAMGVWVQMFFKIPYFEKNYPQFDQLTVYLTDALFLVYFAFLIVHSMYKEIYFRAMIYNVFRTAMPVWVSVIGTGIVYGGLFFNWDIALTIYATLGALIFSFMFEWYKSIWAPIINEFFVFAAYYGIRKLNVAYGPGVVWALGISSVVVIGLMVYLWKNRETGRENEQSLPTGQSDRVGGELHAEL</sequence>
<dbReference type="RefSeq" id="WP_006037688.1">
    <property type="nucleotide sequence ID" value="NZ_AEDD01000004.1"/>
</dbReference>
<feature type="transmembrane region" description="Helical" evidence="2">
    <location>
        <begin position="471"/>
        <end position="488"/>
    </location>
</feature>
<evidence type="ECO:0000256" key="1">
    <source>
        <dbReference type="SAM" id="MobiDB-lite"/>
    </source>
</evidence>
<dbReference type="InterPro" id="IPR052710">
    <property type="entry name" value="CAAX_protease"/>
</dbReference>
<evidence type="ECO:0000313" key="5">
    <source>
        <dbReference type="Proteomes" id="UP000005387"/>
    </source>
</evidence>
<gene>
    <name evidence="4" type="ORF">PaecuDRAFT_1677</name>
</gene>
<feature type="transmembrane region" description="Helical" evidence="2">
    <location>
        <begin position="421"/>
        <end position="442"/>
    </location>
</feature>
<keyword evidence="5" id="KW-1185">Reference proteome</keyword>
<feature type="region of interest" description="Disordered" evidence="1">
    <location>
        <begin position="527"/>
        <end position="547"/>
    </location>
</feature>
<feature type="transmembrane region" description="Helical" evidence="2">
    <location>
        <begin position="45"/>
        <end position="63"/>
    </location>
</feature>
<proteinExistence type="predicted"/>
<feature type="transmembrane region" description="Helical" evidence="2">
    <location>
        <begin position="448"/>
        <end position="464"/>
    </location>
</feature>
<organism evidence="4 5">
    <name type="scientific">Paenibacillus curdlanolyticus YK9</name>
    <dbReference type="NCBI Taxonomy" id="717606"/>
    <lineage>
        <taxon>Bacteria</taxon>
        <taxon>Bacillati</taxon>
        <taxon>Bacillota</taxon>
        <taxon>Bacilli</taxon>
        <taxon>Bacillales</taxon>
        <taxon>Paenibacillaceae</taxon>
        <taxon>Paenibacillus</taxon>
    </lineage>
</organism>
<keyword evidence="2" id="KW-0472">Membrane</keyword>
<dbReference type="STRING" id="717606.PaecuDRAFT_1677"/>
<feature type="transmembrane region" description="Helical" evidence="2">
    <location>
        <begin position="273"/>
        <end position="294"/>
    </location>
</feature>
<dbReference type="GO" id="GO:0004175">
    <property type="term" value="F:endopeptidase activity"/>
    <property type="evidence" value="ECO:0007669"/>
    <property type="project" value="UniProtKB-ARBA"/>
</dbReference>
<evidence type="ECO:0000256" key="2">
    <source>
        <dbReference type="SAM" id="Phobius"/>
    </source>
</evidence>
<protein>
    <submittedName>
        <fullName evidence="4">Abortive infection protein</fullName>
    </submittedName>
</protein>
<dbReference type="EMBL" id="AEDD01000004">
    <property type="protein sequence ID" value="EFM11231.1"/>
    <property type="molecule type" value="Genomic_DNA"/>
</dbReference>
<reference evidence="4 5" key="1">
    <citation type="submission" date="2010-07" db="EMBL/GenBank/DDBJ databases">
        <title>The draft genome of Paenibacillus curdlanolyticus YK9.</title>
        <authorList>
            <consortium name="US DOE Joint Genome Institute (JGI-PGF)"/>
            <person name="Lucas S."/>
            <person name="Copeland A."/>
            <person name="Lapidus A."/>
            <person name="Cheng J.-F."/>
            <person name="Bruce D."/>
            <person name="Goodwin L."/>
            <person name="Pitluck S."/>
            <person name="Land M.L."/>
            <person name="Hauser L."/>
            <person name="Chang Y.-J."/>
            <person name="Jeffries C."/>
            <person name="Anderson I.J."/>
            <person name="Johnson E."/>
            <person name="Loganathan U."/>
            <person name="Mulhopadhyay B."/>
            <person name="Kyrpides N."/>
            <person name="Woyke T.J."/>
        </authorList>
    </citation>
    <scope>NUCLEOTIDE SEQUENCE [LARGE SCALE GENOMIC DNA]</scope>
    <source>
        <strain evidence="4 5">YK9</strain>
    </source>
</reference>
<feature type="transmembrane region" description="Helical" evidence="2">
    <location>
        <begin position="387"/>
        <end position="409"/>
    </location>
</feature>
<dbReference type="OrthoDB" id="9782250at2"/>
<keyword evidence="2" id="KW-0812">Transmembrane</keyword>
<feature type="transmembrane region" description="Helical" evidence="2">
    <location>
        <begin position="494"/>
        <end position="518"/>
    </location>
</feature>
<dbReference type="Pfam" id="PF02517">
    <property type="entry name" value="Rce1-like"/>
    <property type="match status" value="2"/>
</dbReference>
<dbReference type="eggNOG" id="COG1266">
    <property type="taxonomic scope" value="Bacteria"/>
</dbReference>
<feature type="transmembrane region" description="Helical" evidence="2">
    <location>
        <begin position="241"/>
        <end position="261"/>
    </location>
</feature>
<dbReference type="AlphaFoldDB" id="E0I7S6"/>